<dbReference type="GeneID" id="136087183"/>
<proteinExistence type="predicted"/>
<feature type="transmembrane region" description="Helical" evidence="1">
    <location>
        <begin position="90"/>
        <end position="107"/>
    </location>
</feature>
<feature type="transmembrane region" description="Helical" evidence="1">
    <location>
        <begin position="157"/>
        <end position="178"/>
    </location>
</feature>
<feature type="transmembrane region" description="Helical" evidence="1">
    <location>
        <begin position="6"/>
        <end position="28"/>
    </location>
</feature>
<evidence type="ECO:0000256" key="1">
    <source>
        <dbReference type="SAM" id="Phobius"/>
    </source>
</evidence>
<accession>A0ABM4CUW9</accession>
<keyword evidence="1" id="KW-0472">Membrane</keyword>
<protein>
    <submittedName>
        <fullName evidence="3">Uncharacterized protein LOC136087183</fullName>
    </submittedName>
</protein>
<dbReference type="Proteomes" id="UP001652625">
    <property type="component" value="Chromosome 11"/>
</dbReference>
<reference evidence="3" key="1">
    <citation type="submission" date="2025-08" db="UniProtKB">
        <authorList>
            <consortium name="RefSeq"/>
        </authorList>
    </citation>
    <scope>IDENTIFICATION</scope>
</reference>
<gene>
    <name evidence="3" type="primary">LOC136087183</name>
</gene>
<evidence type="ECO:0000313" key="3">
    <source>
        <dbReference type="RefSeq" id="XP_065665750.1"/>
    </source>
</evidence>
<keyword evidence="2" id="KW-1185">Reference proteome</keyword>
<keyword evidence="1" id="KW-1133">Transmembrane helix</keyword>
<organism evidence="2 3">
    <name type="scientific">Hydra vulgaris</name>
    <name type="common">Hydra</name>
    <name type="synonym">Hydra attenuata</name>
    <dbReference type="NCBI Taxonomy" id="6087"/>
    <lineage>
        <taxon>Eukaryota</taxon>
        <taxon>Metazoa</taxon>
        <taxon>Cnidaria</taxon>
        <taxon>Hydrozoa</taxon>
        <taxon>Hydroidolina</taxon>
        <taxon>Anthoathecata</taxon>
        <taxon>Aplanulata</taxon>
        <taxon>Hydridae</taxon>
        <taxon>Hydra</taxon>
    </lineage>
</organism>
<sequence>MSSVHYAFGFLVSCLITTDLLFSFLPFYSCGVSQINGNFNKLCTGLLGNNIMIEISDKEKLISSLHNINDNATSKPVIENKVIPLEEHTLTYFSILLYVCLFVINYLDWLKENHYEYNIWQYGKFLITTCIFYVTLMKHLVGIFRKDLYYGIKNEVYYGETFYGYTVHLCNIFIVMLIETNDFMKVLSFSQTNQPDRAIQTELYYIC</sequence>
<keyword evidence="1" id="KW-0812">Transmembrane</keyword>
<dbReference type="RefSeq" id="XP_065665750.1">
    <property type="nucleotide sequence ID" value="XM_065809678.1"/>
</dbReference>
<feature type="transmembrane region" description="Helical" evidence="1">
    <location>
        <begin position="119"/>
        <end position="136"/>
    </location>
</feature>
<evidence type="ECO:0000313" key="2">
    <source>
        <dbReference type="Proteomes" id="UP001652625"/>
    </source>
</evidence>
<name>A0ABM4CUW9_HYDVU</name>